<name>A0ABU5H224_9BACT</name>
<evidence type="ECO:0000313" key="3">
    <source>
        <dbReference type="Proteomes" id="UP001291309"/>
    </source>
</evidence>
<dbReference type="InterPro" id="IPR030852">
    <property type="entry name" value="RcsF"/>
</dbReference>
<comment type="caution">
    <text evidence="2">The sequence shown here is derived from an EMBL/GenBank/DDBJ whole genome shotgun (WGS) entry which is preliminary data.</text>
</comment>
<organism evidence="2 3">
    <name type="scientific">Hyalangium rubrum</name>
    <dbReference type="NCBI Taxonomy" id="3103134"/>
    <lineage>
        <taxon>Bacteria</taxon>
        <taxon>Pseudomonadati</taxon>
        <taxon>Myxococcota</taxon>
        <taxon>Myxococcia</taxon>
        <taxon>Myxococcales</taxon>
        <taxon>Cystobacterineae</taxon>
        <taxon>Archangiaceae</taxon>
        <taxon>Hyalangium</taxon>
    </lineage>
</organism>
<accession>A0ABU5H224</accession>
<evidence type="ECO:0000256" key="1">
    <source>
        <dbReference type="SAM" id="MobiDB-lite"/>
    </source>
</evidence>
<dbReference type="Pfam" id="PF16358">
    <property type="entry name" value="RcsF"/>
    <property type="match status" value="1"/>
</dbReference>
<reference evidence="2 3" key="1">
    <citation type="submission" date="2023-12" db="EMBL/GenBank/DDBJ databases">
        <title>the genome sequence of Hyalangium sp. s54d21.</title>
        <authorList>
            <person name="Zhang X."/>
        </authorList>
    </citation>
    <scope>NUCLEOTIDE SEQUENCE [LARGE SCALE GENOMIC DNA]</scope>
    <source>
        <strain evidence="3">s54d21</strain>
    </source>
</reference>
<gene>
    <name evidence="2" type="primary">rcsF</name>
    <name evidence="2" type="ORF">SYV04_12235</name>
</gene>
<dbReference type="RefSeq" id="WP_321545899.1">
    <property type="nucleotide sequence ID" value="NZ_JAXIVS010000004.1"/>
</dbReference>
<dbReference type="EMBL" id="JAXIVS010000004">
    <property type="protein sequence ID" value="MDY7227169.1"/>
    <property type="molecule type" value="Genomic_DNA"/>
</dbReference>
<keyword evidence="3" id="KW-1185">Reference proteome</keyword>
<feature type="region of interest" description="Disordered" evidence="1">
    <location>
        <begin position="119"/>
        <end position="147"/>
    </location>
</feature>
<dbReference type="Proteomes" id="UP001291309">
    <property type="component" value="Unassembled WGS sequence"/>
</dbReference>
<proteinExistence type="predicted"/>
<dbReference type="PROSITE" id="PS51257">
    <property type="entry name" value="PROKAR_LIPOPROTEIN"/>
    <property type="match status" value="1"/>
</dbReference>
<protein>
    <submittedName>
        <fullName evidence="2">Rcs stress response system protein RcsF</fullName>
    </submittedName>
</protein>
<evidence type="ECO:0000313" key="2">
    <source>
        <dbReference type="EMBL" id="MDY7227169.1"/>
    </source>
</evidence>
<dbReference type="Gene3D" id="3.30.110.70">
    <property type="entry name" value="Hypothetical protein apc22750. Chain B"/>
    <property type="match status" value="1"/>
</dbReference>
<sequence length="147" mass="15505">MKVGVQKLLCVVAIAGLGQGCTGSKALRDPELRRRAANVAIVEPKDLQGRPYTVLGEVSAATCTSGMYRTNYSPAALQEMLKGEAASLHADAVTQITCGEGGVRMECWTSYECRGDAIRWEPETAGTQPAPAEASSTEESTAPRDGT</sequence>